<dbReference type="EMBL" id="LLXI01000109">
    <property type="protein sequence ID" value="PKY40596.1"/>
    <property type="molecule type" value="Genomic_DNA"/>
</dbReference>
<protein>
    <submittedName>
        <fullName evidence="2">Uncharacterized protein</fullName>
    </submittedName>
</protein>
<organism evidence="2 3">
    <name type="scientific">Rhizophagus irregularis</name>
    <dbReference type="NCBI Taxonomy" id="588596"/>
    <lineage>
        <taxon>Eukaryota</taxon>
        <taxon>Fungi</taxon>
        <taxon>Fungi incertae sedis</taxon>
        <taxon>Mucoromycota</taxon>
        <taxon>Glomeromycotina</taxon>
        <taxon>Glomeromycetes</taxon>
        <taxon>Glomerales</taxon>
        <taxon>Glomeraceae</taxon>
        <taxon>Rhizophagus</taxon>
    </lineage>
</organism>
<sequence length="176" mass="20889">MDIPIFSSFNSPITTIYDAPDLHCLLINMVPSSIIKPFQEAKIPKKMIKKLLLSFLFDLHRDIYESLWKTRSAKWKQYKKDNGITKSSFTKRPTHQRKRRRQNNYDTSSDNPTNDNILNLGYTDPFMTSTRNLDNSTLWIYLTSSNFRHNLPWINSLYLNFIDSISFDQNLFYYNI</sequence>
<accession>A0A2I1G1X3</accession>
<keyword evidence="3" id="KW-1185">Reference proteome</keyword>
<comment type="caution">
    <text evidence="2">The sequence shown here is derived from an EMBL/GenBank/DDBJ whole genome shotgun (WGS) entry which is preliminary data.</text>
</comment>
<dbReference type="AlphaFoldDB" id="A0A2I1G1X3"/>
<proteinExistence type="predicted"/>
<dbReference type="VEuPathDB" id="FungiDB:RhiirA1_472287"/>
<name>A0A2I1G1X3_9GLOM</name>
<evidence type="ECO:0000313" key="2">
    <source>
        <dbReference type="EMBL" id="PKY40596.1"/>
    </source>
</evidence>
<feature type="compositionally biased region" description="Basic residues" evidence="1">
    <location>
        <begin position="92"/>
        <end position="102"/>
    </location>
</feature>
<reference evidence="2 3" key="1">
    <citation type="submission" date="2015-10" db="EMBL/GenBank/DDBJ databases">
        <title>Genome analyses suggest a sexual origin of heterokaryosis in a supposedly ancient asexual fungus.</title>
        <authorList>
            <person name="Ropars J."/>
            <person name="Sedzielewska K."/>
            <person name="Noel J."/>
            <person name="Charron P."/>
            <person name="Farinelli L."/>
            <person name="Marton T."/>
            <person name="Kruger M."/>
            <person name="Pelin A."/>
            <person name="Brachmann A."/>
            <person name="Corradi N."/>
        </authorList>
    </citation>
    <scope>NUCLEOTIDE SEQUENCE [LARGE SCALE GENOMIC DNA]</scope>
    <source>
        <strain evidence="2 3">A4</strain>
    </source>
</reference>
<gene>
    <name evidence="2" type="ORF">RhiirA4_454008</name>
</gene>
<evidence type="ECO:0000313" key="3">
    <source>
        <dbReference type="Proteomes" id="UP000234323"/>
    </source>
</evidence>
<dbReference type="Proteomes" id="UP000234323">
    <property type="component" value="Unassembled WGS sequence"/>
</dbReference>
<feature type="region of interest" description="Disordered" evidence="1">
    <location>
        <begin position="84"/>
        <end position="112"/>
    </location>
</feature>
<dbReference type="VEuPathDB" id="FungiDB:RhiirFUN_025188"/>
<evidence type="ECO:0000256" key="1">
    <source>
        <dbReference type="SAM" id="MobiDB-lite"/>
    </source>
</evidence>